<evidence type="ECO:0000313" key="3">
    <source>
        <dbReference type="EMBL" id="THU48449.1"/>
    </source>
</evidence>
<evidence type="ECO:0000313" key="4">
    <source>
        <dbReference type="Proteomes" id="UP000317650"/>
    </source>
</evidence>
<dbReference type="AlphaFoldDB" id="A0A4S8IK04"/>
<dbReference type="SUPFAM" id="SSF47473">
    <property type="entry name" value="EF-hand"/>
    <property type="match status" value="1"/>
</dbReference>
<dbReference type="InterPro" id="IPR044205">
    <property type="entry name" value="KIC/PBP1/KRP1"/>
</dbReference>
<dbReference type="InterPro" id="IPR011992">
    <property type="entry name" value="EF-hand-dom_pair"/>
</dbReference>
<dbReference type="Proteomes" id="UP000317650">
    <property type="component" value="Chromosome 9"/>
</dbReference>
<dbReference type="Pfam" id="PF13833">
    <property type="entry name" value="EF-hand_8"/>
    <property type="match status" value="1"/>
</dbReference>
<dbReference type="PANTHER" id="PTHR47319">
    <property type="entry name" value="CALCIUM-BINDING PROTEIN KIC"/>
    <property type="match status" value="1"/>
</dbReference>
<dbReference type="PROSITE" id="PS00018">
    <property type="entry name" value="EF_HAND_1"/>
    <property type="match status" value="1"/>
</dbReference>
<proteinExistence type="predicted"/>
<dbReference type="PANTHER" id="PTHR47319:SF6">
    <property type="entry name" value="OS06G0683400 PROTEIN"/>
    <property type="match status" value="1"/>
</dbReference>
<evidence type="ECO:0000256" key="1">
    <source>
        <dbReference type="ARBA" id="ARBA00022837"/>
    </source>
</evidence>
<dbReference type="InterPro" id="IPR018247">
    <property type="entry name" value="EF_Hand_1_Ca_BS"/>
</dbReference>
<dbReference type="PROSITE" id="PS50222">
    <property type="entry name" value="EF_HAND_2"/>
    <property type="match status" value="1"/>
</dbReference>
<feature type="domain" description="EF-hand" evidence="2">
    <location>
        <begin position="62"/>
        <end position="97"/>
    </location>
</feature>
<evidence type="ECO:0000259" key="2">
    <source>
        <dbReference type="PROSITE" id="PS50222"/>
    </source>
</evidence>
<organism evidence="3 4">
    <name type="scientific">Musa balbisiana</name>
    <name type="common">Banana</name>
    <dbReference type="NCBI Taxonomy" id="52838"/>
    <lineage>
        <taxon>Eukaryota</taxon>
        <taxon>Viridiplantae</taxon>
        <taxon>Streptophyta</taxon>
        <taxon>Embryophyta</taxon>
        <taxon>Tracheophyta</taxon>
        <taxon>Spermatophyta</taxon>
        <taxon>Magnoliopsida</taxon>
        <taxon>Liliopsida</taxon>
        <taxon>Zingiberales</taxon>
        <taxon>Musaceae</taxon>
        <taxon>Musa</taxon>
    </lineage>
</organism>
<sequence>MAAARDSMGFQDFLPRMAERLGAEGLMEELCKGFKLLMDPERGVITSESLRRNVAALGLVGLGDDELMGMVREGDLNGDGVLDQMEFCVLMVRLSPELIEGSLPDVFNLPCSVAASTLFLDAPHQV</sequence>
<dbReference type="Gene3D" id="1.10.238.10">
    <property type="entry name" value="EF-hand"/>
    <property type="match status" value="1"/>
</dbReference>
<name>A0A4S8IK04_MUSBA</name>
<dbReference type="EMBL" id="PYDT01000010">
    <property type="protein sequence ID" value="THU48449.1"/>
    <property type="molecule type" value="Genomic_DNA"/>
</dbReference>
<accession>A0A4S8IK04</accession>
<comment type="caution">
    <text evidence="3">The sequence shown here is derived from an EMBL/GenBank/DDBJ whole genome shotgun (WGS) entry which is preliminary data.</text>
</comment>
<reference evidence="3 4" key="1">
    <citation type="journal article" date="2019" name="Nat. Plants">
        <title>Genome sequencing of Musa balbisiana reveals subgenome evolution and function divergence in polyploid bananas.</title>
        <authorList>
            <person name="Yao X."/>
        </authorList>
    </citation>
    <scope>NUCLEOTIDE SEQUENCE [LARGE SCALE GENOMIC DNA]</scope>
    <source>
        <strain evidence="4">cv. DH-PKW</strain>
        <tissue evidence="3">Leaves</tissue>
    </source>
</reference>
<dbReference type="GO" id="GO:0005509">
    <property type="term" value="F:calcium ion binding"/>
    <property type="evidence" value="ECO:0007669"/>
    <property type="project" value="InterPro"/>
</dbReference>
<dbReference type="STRING" id="52838.A0A4S8IK04"/>
<keyword evidence="1" id="KW-0106">Calcium</keyword>
<gene>
    <name evidence="3" type="ORF">C4D60_Mb09t26380</name>
</gene>
<keyword evidence="4" id="KW-1185">Reference proteome</keyword>
<protein>
    <recommendedName>
        <fullName evidence="2">EF-hand domain-containing protein</fullName>
    </recommendedName>
</protein>
<dbReference type="InterPro" id="IPR002048">
    <property type="entry name" value="EF_hand_dom"/>
</dbReference>